<evidence type="ECO:0000256" key="5">
    <source>
        <dbReference type="HAMAP-Rule" id="MF_00902"/>
    </source>
</evidence>
<dbReference type="Pfam" id="PF00902">
    <property type="entry name" value="TatC"/>
    <property type="match status" value="1"/>
</dbReference>
<keyword evidence="2 5" id="KW-0812">Transmembrane</keyword>
<gene>
    <name evidence="6" type="primary">txxe 125-tatC</name>
    <name evidence="5" type="synonym">tatC</name>
    <name evidence="6" type="ORF">TXXE_00845</name>
</gene>
<dbReference type="EMBL" id="CAJRAY010000002">
    <property type="protein sequence ID" value="CAG5076680.1"/>
    <property type="molecule type" value="Genomic_DNA"/>
</dbReference>
<dbReference type="InterPro" id="IPR002033">
    <property type="entry name" value="TatC"/>
</dbReference>
<name>A0ABM8UZF7_THEXY</name>
<organism evidence="6 7">
    <name type="scientific">Thermobacillus xylanilyticus</name>
    <dbReference type="NCBI Taxonomy" id="76633"/>
    <lineage>
        <taxon>Bacteria</taxon>
        <taxon>Bacillati</taxon>
        <taxon>Bacillota</taxon>
        <taxon>Bacilli</taxon>
        <taxon>Bacillales</taxon>
        <taxon>Paenibacillaceae</taxon>
        <taxon>Thermobacillus</taxon>
    </lineage>
</organism>
<feature type="transmembrane region" description="Helical" evidence="5">
    <location>
        <begin position="168"/>
        <end position="198"/>
    </location>
</feature>
<evidence type="ECO:0000256" key="3">
    <source>
        <dbReference type="ARBA" id="ARBA00022989"/>
    </source>
</evidence>
<proteinExistence type="inferred from homology"/>
<comment type="subcellular location">
    <subcellularLocation>
        <location evidence="5">Cell membrane</location>
        <topology evidence="5">Multi-pass membrane protein</topology>
    </subcellularLocation>
    <subcellularLocation>
        <location evidence="1">Membrane</location>
        <topology evidence="1">Multi-pass membrane protein</topology>
    </subcellularLocation>
</comment>
<dbReference type="PANTHER" id="PTHR30371">
    <property type="entry name" value="SEC-INDEPENDENT PROTEIN TRANSLOCASE PROTEIN TATC"/>
    <property type="match status" value="1"/>
</dbReference>
<dbReference type="RefSeq" id="WP_213483082.1">
    <property type="nucleotide sequence ID" value="NZ_CAJRAY010000002.1"/>
</dbReference>
<evidence type="ECO:0000256" key="2">
    <source>
        <dbReference type="ARBA" id="ARBA00022692"/>
    </source>
</evidence>
<comment type="similarity">
    <text evidence="5">Belongs to the TatC family.</text>
</comment>
<dbReference type="PRINTS" id="PR01840">
    <property type="entry name" value="TATCFAMILY"/>
</dbReference>
<dbReference type="InterPro" id="IPR019820">
    <property type="entry name" value="Sec-indep_translocase_CS"/>
</dbReference>
<evidence type="ECO:0000313" key="6">
    <source>
        <dbReference type="EMBL" id="CAG5076680.1"/>
    </source>
</evidence>
<dbReference type="PROSITE" id="PS01218">
    <property type="entry name" value="TATC"/>
    <property type="match status" value="1"/>
</dbReference>
<comment type="subunit">
    <text evidence="5">Forms a complex with TatA.</text>
</comment>
<feature type="transmembrane region" description="Helical" evidence="5">
    <location>
        <begin position="36"/>
        <end position="54"/>
    </location>
</feature>
<dbReference type="PANTHER" id="PTHR30371:SF4">
    <property type="entry name" value="SEC-INDEPENDENT PROTEIN TRANSLOCASE PROTEIN TATCD"/>
    <property type="match status" value="1"/>
</dbReference>
<feature type="transmembrane region" description="Helical" evidence="5">
    <location>
        <begin position="233"/>
        <end position="251"/>
    </location>
</feature>
<accession>A0ABM8UZF7</accession>
<keyword evidence="5" id="KW-1003">Cell membrane</keyword>
<feature type="transmembrane region" description="Helical" evidence="5">
    <location>
        <begin position="210"/>
        <end position="227"/>
    </location>
</feature>
<comment type="caution">
    <text evidence="6">The sequence shown here is derived from an EMBL/GenBank/DDBJ whole genome shotgun (WGS) entry which is preliminary data.</text>
</comment>
<comment type="function">
    <text evidence="5">Part of the twin-arginine translocation (Tat) system that transports large folded proteins containing a characteristic twin-arginine motif in their signal peptide across membranes.</text>
</comment>
<keyword evidence="3 5" id="KW-1133">Transmembrane helix</keyword>
<keyword evidence="4 5" id="KW-0472">Membrane</keyword>
<evidence type="ECO:0000256" key="1">
    <source>
        <dbReference type="ARBA" id="ARBA00004141"/>
    </source>
</evidence>
<evidence type="ECO:0000313" key="7">
    <source>
        <dbReference type="Proteomes" id="UP000681526"/>
    </source>
</evidence>
<dbReference type="HAMAP" id="MF_00902">
    <property type="entry name" value="TatC"/>
    <property type="match status" value="1"/>
</dbReference>
<sequence>MADHGVRPAGGPYVPKPDEEKQMNLLEHIGELRRRLIYVLAALFIGLVLGLLAAEPVYDYLMSVEPASKLTELHAFSLWDGIGMYMKIAFVVALLIVLPFAFYQLWAFVSPGLKARERRAALGYVPLAFVMLAVGLAFSYFVVFPLAFDFTTHVSRSLGLEETYGIAQYFSFMFNIIVPISLLFELPILVMFLTRIGILNPARLRKMRRYAYFGLIFVGVLVTPPDFISDMLVALPLILLYEFSVYMASSVHRRMQRREGRLKEDEN</sequence>
<dbReference type="NCBIfam" id="TIGR00945">
    <property type="entry name" value="tatC"/>
    <property type="match status" value="1"/>
</dbReference>
<evidence type="ECO:0000256" key="4">
    <source>
        <dbReference type="ARBA" id="ARBA00023136"/>
    </source>
</evidence>
<reference evidence="6 7" key="1">
    <citation type="submission" date="2021-04" db="EMBL/GenBank/DDBJ databases">
        <authorList>
            <person name="Rakotoarivonina H."/>
        </authorList>
    </citation>
    <scope>NUCLEOTIDE SEQUENCE [LARGE SCALE GENOMIC DNA]</scope>
    <source>
        <strain evidence="6 7">XE</strain>
    </source>
</reference>
<keyword evidence="5" id="KW-0653">Protein transport</keyword>
<protein>
    <recommendedName>
        <fullName evidence="5">Sec-independent protein translocase protein TatC</fullName>
    </recommendedName>
</protein>
<keyword evidence="5" id="KW-0813">Transport</keyword>
<dbReference type="Proteomes" id="UP000681526">
    <property type="component" value="Unassembled WGS sequence"/>
</dbReference>
<feature type="transmembrane region" description="Helical" evidence="5">
    <location>
        <begin position="88"/>
        <end position="109"/>
    </location>
</feature>
<keyword evidence="5" id="KW-0811">Translocation</keyword>
<keyword evidence="7" id="KW-1185">Reference proteome</keyword>
<feature type="transmembrane region" description="Helical" evidence="5">
    <location>
        <begin position="121"/>
        <end position="148"/>
    </location>
</feature>